<protein>
    <recommendedName>
        <fullName evidence="4">Non-specific lipid-transfer protein</fullName>
    </recommendedName>
</protein>
<proteinExistence type="inferred from homology"/>
<feature type="signal peptide" evidence="5">
    <location>
        <begin position="1"/>
        <end position="25"/>
    </location>
</feature>
<keyword evidence="8" id="KW-1185">Reference proteome</keyword>
<evidence type="ECO:0000256" key="1">
    <source>
        <dbReference type="ARBA" id="ARBA00009748"/>
    </source>
</evidence>
<dbReference type="InterPro" id="IPR000528">
    <property type="entry name" value="Plant_nsLTP"/>
</dbReference>
<dbReference type="Proteomes" id="UP001157418">
    <property type="component" value="Unassembled WGS sequence"/>
</dbReference>
<evidence type="ECO:0000259" key="6">
    <source>
        <dbReference type="SMART" id="SM00499"/>
    </source>
</evidence>
<feature type="chain" id="PRO_5043471166" description="Non-specific lipid-transfer protein" evidence="5">
    <location>
        <begin position="26"/>
        <end position="117"/>
    </location>
</feature>
<keyword evidence="2 4" id="KW-0813">Transport</keyword>
<dbReference type="CDD" id="cd01960">
    <property type="entry name" value="nsLTP1"/>
    <property type="match status" value="1"/>
</dbReference>
<comment type="caution">
    <text evidence="7">The sequence shown here is derived from an EMBL/GenBank/DDBJ whole genome shotgun (WGS) entry which is preliminary data.</text>
</comment>
<dbReference type="InterPro" id="IPR036312">
    <property type="entry name" value="Bifun_inhib/LTP/seed_sf"/>
</dbReference>
<gene>
    <name evidence="7" type="ORF">LVIROSA_LOCUS27453</name>
</gene>
<dbReference type="AlphaFoldDB" id="A0AAU9NUB7"/>
<dbReference type="GO" id="GO:0008289">
    <property type="term" value="F:lipid binding"/>
    <property type="evidence" value="ECO:0007669"/>
    <property type="project" value="UniProtKB-KW"/>
</dbReference>
<dbReference type="Pfam" id="PF00234">
    <property type="entry name" value="Tryp_alpha_amyl"/>
    <property type="match status" value="1"/>
</dbReference>
<evidence type="ECO:0000256" key="4">
    <source>
        <dbReference type="RuleBase" id="RU000628"/>
    </source>
</evidence>
<dbReference type="SUPFAM" id="SSF47699">
    <property type="entry name" value="Bifunctional inhibitor/lipid-transfer protein/seed storage 2S albumin"/>
    <property type="match status" value="1"/>
</dbReference>
<dbReference type="SMART" id="SM00499">
    <property type="entry name" value="AAI"/>
    <property type="match status" value="1"/>
</dbReference>
<evidence type="ECO:0000256" key="3">
    <source>
        <dbReference type="ARBA" id="ARBA00023121"/>
    </source>
</evidence>
<keyword evidence="3 4" id="KW-0446">Lipid-binding</keyword>
<evidence type="ECO:0000256" key="5">
    <source>
        <dbReference type="SAM" id="SignalP"/>
    </source>
</evidence>
<name>A0AAU9NUB7_9ASTR</name>
<evidence type="ECO:0000313" key="7">
    <source>
        <dbReference type="EMBL" id="CAH1441388.1"/>
    </source>
</evidence>
<reference evidence="7 8" key="1">
    <citation type="submission" date="2022-01" db="EMBL/GenBank/DDBJ databases">
        <authorList>
            <person name="Xiong W."/>
            <person name="Schranz E."/>
        </authorList>
    </citation>
    <scope>NUCLEOTIDE SEQUENCE [LARGE SCALE GENOMIC DNA]</scope>
</reference>
<evidence type="ECO:0000256" key="2">
    <source>
        <dbReference type="ARBA" id="ARBA00022448"/>
    </source>
</evidence>
<dbReference type="InterPro" id="IPR016140">
    <property type="entry name" value="Bifunc_inhib/LTP/seed_store"/>
</dbReference>
<organism evidence="7 8">
    <name type="scientific">Lactuca virosa</name>
    <dbReference type="NCBI Taxonomy" id="75947"/>
    <lineage>
        <taxon>Eukaryota</taxon>
        <taxon>Viridiplantae</taxon>
        <taxon>Streptophyta</taxon>
        <taxon>Embryophyta</taxon>
        <taxon>Tracheophyta</taxon>
        <taxon>Spermatophyta</taxon>
        <taxon>Magnoliopsida</taxon>
        <taxon>eudicotyledons</taxon>
        <taxon>Gunneridae</taxon>
        <taxon>Pentapetalae</taxon>
        <taxon>asterids</taxon>
        <taxon>campanulids</taxon>
        <taxon>Asterales</taxon>
        <taxon>Asteraceae</taxon>
        <taxon>Cichorioideae</taxon>
        <taxon>Cichorieae</taxon>
        <taxon>Lactucinae</taxon>
        <taxon>Lactuca</taxon>
    </lineage>
</organism>
<dbReference type="PANTHER" id="PTHR33076">
    <property type="entry name" value="NON-SPECIFIC LIPID-TRANSFER PROTEIN 2-RELATED"/>
    <property type="match status" value="1"/>
</dbReference>
<dbReference type="EMBL" id="CAKMRJ010005412">
    <property type="protein sequence ID" value="CAH1441388.1"/>
    <property type="molecule type" value="Genomic_DNA"/>
</dbReference>
<sequence>MARMVTMVLCVVATCMVVAAPYAEADISCRQVIRILSPCIDYLTEGGGVSTLCCNGVRALNNTANTTCDRQMACRCLKSASAENSGINPINAASLPRKCRVNIPYKISPSTNCTEVQ</sequence>
<dbReference type="Gene3D" id="1.10.110.10">
    <property type="entry name" value="Plant lipid-transfer and hydrophobic proteins"/>
    <property type="match status" value="1"/>
</dbReference>
<feature type="domain" description="Bifunctional inhibitor/plant lipid transfer protein/seed storage helical" evidence="6">
    <location>
        <begin position="29"/>
        <end position="113"/>
    </location>
</feature>
<comment type="similarity">
    <text evidence="1 4">Belongs to the plant LTP family.</text>
</comment>
<dbReference type="PRINTS" id="PR00382">
    <property type="entry name" value="LIPIDTRNSFER"/>
</dbReference>
<accession>A0AAU9NUB7</accession>
<keyword evidence="5" id="KW-0732">Signal</keyword>
<dbReference type="GO" id="GO:0006869">
    <property type="term" value="P:lipid transport"/>
    <property type="evidence" value="ECO:0007669"/>
    <property type="project" value="InterPro"/>
</dbReference>
<comment type="function">
    <text evidence="4">Plant non-specific lipid-transfer proteins transfer phospholipids as well as galactolipids across membranes. May play a role in wax or cutin deposition in the cell walls of expanding epidermal cells and certain secretory tissues.</text>
</comment>
<dbReference type="PROSITE" id="PS00597">
    <property type="entry name" value="PLANT_LTP"/>
    <property type="match status" value="1"/>
</dbReference>
<evidence type="ECO:0000313" key="8">
    <source>
        <dbReference type="Proteomes" id="UP001157418"/>
    </source>
</evidence>